<dbReference type="OrthoDB" id="7067655at2"/>
<dbReference type="InterPro" id="IPR021254">
    <property type="entry name" value="DUF2806"/>
</dbReference>
<gene>
    <name evidence="1" type="ORF">A6X21_15345</name>
</gene>
<evidence type="ECO:0000313" key="1">
    <source>
        <dbReference type="EMBL" id="ODA36718.1"/>
    </source>
</evidence>
<dbReference type="RefSeq" id="WP_068845226.1">
    <property type="nucleotide sequence ID" value="NZ_LYDR01000004.1"/>
</dbReference>
<sequence>MANWLQKPKDWYAGAINVIRSVGPFLISQSDQASEAFARHKGRLATAEAMKTLLVSEAESIAAVRDSLRKKYVEATTEERIRIRRDIADAEADIRQLHTAAQALHYLPHFSTNSSDANQQVPDASTADEPAYTVSEHWMDKFNQLARSKNEPWRQDLLARALAAESANPGSINARALWLIGTLEESKFKAFATLLDISSVFGGGYMIPGNNVVGRSIPQCEFGSDVPIGRLVFQLGDTGLIADLNSHKEIPIESVFLVAYDEDYVFEIHARNAKVSIRGVIPTTVGSAIAIFYERRTNPFGIALLNE</sequence>
<dbReference type="Pfam" id="PF10987">
    <property type="entry name" value="DUF2806"/>
    <property type="match status" value="1"/>
</dbReference>
<protein>
    <submittedName>
        <fullName evidence="1">Uncharacterized protein</fullName>
    </submittedName>
</protein>
<keyword evidence="2" id="KW-1185">Reference proteome</keyword>
<accession>A0A1C3EU09</accession>
<name>A0A1C3EU09_9PLAN</name>
<proteinExistence type="predicted"/>
<dbReference type="Proteomes" id="UP000094828">
    <property type="component" value="Unassembled WGS sequence"/>
</dbReference>
<comment type="caution">
    <text evidence="1">The sequence shown here is derived from an EMBL/GenBank/DDBJ whole genome shotgun (WGS) entry which is preliminary data.</text>
</comment>
<evidence type="ECO:0000313" key="2">
    <source>
        <dbReference type="Proteomes" id="UP000094828"/>
    </source>
</evidence>
<dbReference type="AlphaFoldDB" id="A0A1C3EU09"/>
<reference evidence="1 2" key="1">
    <citation type="submission" date="2016-05" db="EMBL/GenBank/DDBJ databases">
        <title>Genomic and physiological characterization of Planctopirus sp. isolated from fresh water lake.</title>
        <authorList>
            <person name="Subhash Y."/>
            <person name="Ramana C."/>
        </authorList>
    </citation>
    <scope>NUCLEOTIDE SEQUENCE [LARGE SCALE GENOMIC DNA]</scope>
    <source>
        <strain evidence="1 2">JC280</strain>
    </source>
</reference>
<dbReference type="EMBL" id="LYDR01000004">
    <property type="protein sequence ID" value="ODA36718.1"/>
    <property type="molecule type" value="Genomic_DNA"/>
</dbReference>
<organism evidence="1 2">
    <name type="scientific">Planctopirus hydrillae</name>
    <dbReference type="NCBI Taxonomy" id="1841610"/>
    <lineage>
        <taxon>Bacteria</taxon>
        <taxon>Pseudomonadati</taxon>
        <taxon>Planctomycetota</taxon>
        <taxon>Planctomycetia</taxon>
        <taxon>Planctomycetales</taxon>
        <taxon>Planctomycetaceae</taxon>
        <taxon>Planctopirus</taxon>
    </lineage>
</organism>